<dbReference type="Gene3D" id="1.10.443.10">
    <property type="entry name" value="Intergrase catalytic core"/>
    <property type="match status" value="1"/>
</dbReference>
<reference evidence="3" key="1">
    <citation type="journal article" date="2021" name="Front. Microbiol.">
        <title>Comprehensive Comparative Genomics and Phenotyping of Methylobacterium Species.</title>
        <authorList>
            <person name="Alessa O."/>
            <person name="Ogura Y."/>
            <person name="Fujitani Y."/>
            <person name="Takami H."/>
            <person name="Hayashi T."/>
            <person name="Sahin N."/>
            <person name="Tani A."/>
        </authorList>
    </citation>
    <scope>NUCLEOTIDE SEQUENCE</scope>
    <source>
        <strain evidence="3">KCTC 52305</strain>
    </source>
</reference>
<dbReference type="InterPro" id="IPR011010">
    <property type="entry name" value="DNA_brk_join_enz"/>
</dbReference>
<feature type="compositionally biased region" description="Basic and acidic residues" evidence="2">
    <location>
        <begin position="152"/>
        <end position="165"/>
    </location>
</feature>
<dbReference type="SUPFAM" id="SSF56349">
    <property type="entry name" value="DNA breaking-rejoining enzymes"/>
    <property type="match status" value="1"/>
</dbReference>
<feature type="region of interest" description="Disordered" evidence="2">
    <location>
        <begin position="142"/>
        <end position="165"/>
    </location>
</feature>
<dbReference type="Proteomes" id="UP001055167">
    <property type="component" value="Unassembled WGS sequence"/>
</dbReference>
<evidence type="ECO:0008006" key="5">
    <source>
        <dbReference type="Google" id="ProtNLM"/>
    </source>
</evidence>
<organism evidence="3 4">
    <name type="scientific">Methylobacterium crusticola</name>
    <dbReference type="NCBI Taxonomy" id="1697972"/>
    <lineage>
        <taxon>Bacteria</taxon>
        <taxon>Pseudomonadati</taxon>
        <taxon>Pseudomonadota</taxon>
        <taxon>Alphaproteobacteria</taxon>
        <taxon>Hyphomicrobiales</taxon>
        <taxon>Methylobacteriaceae</taxon>
        <taxon>Methylobacterium</taxon>
    </lineage>
</organism>
<comment type="caution">
    <text evidence="3">The sequence shown here is derived from an EMBL/GenBank/DDBJ whole genome shotgun (WGS) entry which is preliminary data.</text>
</comment>
<name>A0ABQ4QR91_9HYPH</name>
<protein>
    <recommendedName>
        <fullName evidence="5">Tyr recombinase domain-containing protein</fullName>
    </recommendedName>
</protein>
<accession>A0ABQ4QR91</accession>
<keyword evidence="4" id="KW-1185">Reference proteome</keyword>
<reference evidence="3" key="2">
    <citation type="submission" date="2021-08" db="EMBL/GenBank/DDBJ databases">
        <authorList>
            <person name="Tani A."/>
            <person name="Ola A."/>
            <person name="Ogura Y."/>
            <person name="Katsura K."/>
            <person name="Hayashi T."/>
        </authorList>
    </citation>
    <scope>NUCLEOTIDE SEQUENCE</scope>
    <source>
        <strain evidence="3">KCTC 52305</strain>
    </source>
</reference>
<proteinExistence type="predicted"/>
<evidence type="ECO:0000256" key="1">
    <source>
        <dbReference type="ARBA" id="ARBA00023172"/>
    </source>
</evidence>
<dbReference type="InterPro" id="IPR013762">
    <property type="entry name" value="Integrase-like_cat_sf"/>
</dbReference>
<evidence type="ECO:0000313" key="3">
    <source>
        <dbReference type="EMBL" id="GJD47817.1"/>
    </source>
</evidence>
<evidence type="ECO:0000256" key="2">
    <source>
        <dbReference type="SAM" id="MobiDB-lite"/>
    </source>
</evidence>
<evidence type="ECO:0000313" key="4">
    <source>
        <dbReference type="Proteomes" id="UP001055167"/>
    </source>
</evidence>
<gene>
    <name evidence="3" type="ORF">OPKNFCMD_0528</name>
</gene>
<sequence>MVLLDALSWIHYRSLAAPGLVQVFHNKTGELVELPLFDADGTVLWPELMERLDAAPKHGTLIVTRDRLDRRRKAHLPWGEDYFRHRVADIRETAGIDPEVKFMGLRHGGNVEGAEADLTDAQLRTLSGHLTTAALLRYAQATPKQRQAGARKRLDARTKKEALSK</sequence>
<keyword evidence="1" id="KW-0233">DNA recombination</keyword>
<dbReference type="EMBL" id="BPQH01000002">
    <property type="protein sequence ID" value="GJD47817.1"/>
    <property type="molecule type" value="Genomic_DNA"/>
</dbReference>